<evidence type="ECO:0000313" key="2">
    <source>
        <dbReference type="Proteomes" id="UP000625711"/>
    </source>
</evidence>
<sequence length="118" mass="13758">PSQPPIKTKPNNCYVAKLVEPYCHCDFHLYEPEMGRYMKLAEKEKVLYEELDNLKKRMAVLVGDILDHPCDTDDEKMKTIYETDYVKRVVKSSCLDRVAELRPRFGSDLTPRGYVLSK</sequence>
<feature type="non-terminal residue" evidence="1">
    <location>
        <position position="118"/>
    </location>
</feature>
<dbReference type="OrthoDB" id="7570424at2759"/>
<protein>
    <submittedName>
        <fullName evidence="1">Uncharacterized protein</fullName>
    </submittedName>
</protein>
<dbReference type="AlphaFoldDB" id="A0A834IF32"/>
<reference evidence="1" key="1">
    <citation type="submission" date="2020-08" db="EMBL/GenBank/DDBJ databases">
        <title>Genome sequencing and assembly of the red palm weevil Rhynchophorus ferrugineus.</title>
        <authorList>
            <person name="Dias G.B."/>
            <person name="Bergman C.M."/>
            <person name="Manee M."/>
        </authorList>
    </citation>
    <scope>NUCLEOTIDE SEQUENCE</scope>
    <source>
        <strain evidence="1">AA-2017</strain>
        <tissue evidence="1">Whole larva</tissue>
    </source>
</reference>
<organism evidence="1 2">
    <name type="scientific">Rhynchophorus ferrugineus</name>
    <name type="common">Red palm weevil</name>
    <name type="synonym">Curculio ferrugineus</name>
    <dbReference type="NCBI Taxonomy" id="354439"/>
    <lineage>
        <taxon>Eukaryota</taxon>
        <taxon>Metazoa</taxon>
        <taxon>Ecdysozoa</taxon>
        <taxon>Arthropoda</taxon>
        <taxon>Hexapoda</taxon>
        <taxon>Insecta</taxon>
        <taxon>Pterygota</taxon>
        <taxon>Neoptera</taxon>
        <taxon>Endopterygota</taxon>
        <taxon>Coleoptera</taxon>
        <taxon>Polyphaga</taxon>
        <taxon>Cucujiformia</taxon>
        <taxon>Curculionidae</taxon>
        <taxon>Dryophthorinae</taxon>
        <taxon>Rhynchophorus</taxon>
    </lineage>
</organism>
<dbReference type="EMBL" id="JAACXV010001971">
    <property type="protein sequence ID" value="KAF7277443.1"/>
    <property type="molecule type" value="Genomic_DNA"/>
</dbReference>
<gene>
    <name evidence="1" type="ORF">GWI33_007278</name>
</gene>
<evidence type="ECO:0000313" key="1">
    <source>
        <dbReference type="EMBL" id="KAF7277443.1"/>
    </source>
</evidence>
<keyword evidence="2" id="KW-1185">Reference proteome</keyword>
<dbReference type="Proteomes" id="UP000625711">
    <property type="component" value="Unassembled WGS sequence"/>
</dbReference>
<accession>A0A834IF32</accession>
<proteinExistence type="predicted"/>
<comment type="caution">
    <text evidence="1">The sequence shown here is derived from an EMBL/GenBank/DDBJ whole genome shotgun (WGS) entry which is preliminary data.</text>
</comment>
<name>A0A834IF32_RHYFE</name>